<dbReference type="Proteomes" id="UP000789396">
    <property type="component" value="Unassembled WGS sequence"/>
</dbReference>
<keyword evidence="2" id="KW-0812">Transmembrane</keyword>
<dbReference type="EMBL" id="CAJVPZ010066752">
    <property type="protein sequence ID" value="CAG8796416.1"/>
    <property type="molecule type" value="Genomic_DNA"/>
</dbReference>
<keyword evidence="4" id="KW-1185">Reference proteome</keyword>
<accession>A0A9N9JVS9</accession>
<keyword evidence="2" id="KW-0472">Membrane</keyword>
<feature type="non-terminal residue" evidence="3">
    <location>
        <position position="1"/>
    </location>
</feature>
<feature type="compositionally biased region" description="Polar residues" evidence="1">
    <location>
        <begin position="1"/>
        <end position="15"/>
    </location>
</feature>
<gene>
    <name evidence="3" type="ORF">RFULGI_LOCUS17265</name>
</gene>
<evidence type="ECO:0000256" key="2">
    <source>
        <dbReference type="SAM" id="Phobius"/>
    </source>
</evidence>
<feature type="transmembrane region" description="Helical" evidence="2">
    <location>
        <begin position="209"/>
        <end position="230"/>
    </location>
</feature>
<keyword evidence="2" id="KW-1133">Transmembrane helix</keyword>
<dbReference type="AlphaFoldDB" id="A0A9N9JVS9"/>
<sequence>LSISQPSHTANQPNIVSHPSSTTPPSIQQPSSTSSPNAAVKNDPANPTSSVTPTTKGHFNPTASVTLPLETNTKTADRPMSTDYPSKILTSDSSSDVPPLPWESVVKDTNIPAAIEIQIKNSVADSLGISSDDVKILSIERCDNGGVKVNFAIPTDSVDDLSTIVNDKSSSFYQNSQISSLVDAVAVNDDSDKKKDEKTVPAGTSQNTILVMGAVLGSAFLYTAATVLAVRAYRKRKARSEADMMDGR</sequence>
<proteinExistence type="predicted"/>
<evidence type="ECO:0000313" key="4">
    <source>
        <dbReference type="Proteomes" id="UP000789396"/>
    </source>
</evidence>
<name>A0A9N9JVS9_9GLOM</name>
<reference evidence="3" key="1">
    <citation type="submission" date="2021-06" db="EMBL/GenBank/DDBJ databases">
        <authorList>
            <person name="Kallberg Y."/>
            <person name="Tangrot J."/>
            <person name="Rosling A."/>
        </authorList>
    </citation>
    <scope>NUCLEOTIDE SEQUENCE</scope>
    <source>
        <strain evidence="3">IN212</strain>
    </source>
</reference>
<feature type="compositionally biased region" description="Polar residues" evidence="1">
    <location>
        <begin position="45"/>
        <end position="74"/>
    </location>
</feature>
<evidence type="ECO:0000256" key="1">
    <source>
        <dbReference type="SAM" id="MobiDB-lite"/>
    </source>
</evidence>
<feature type="compositionally biased region" description="Low complexity" evidence="1">
    <location>
        <begin position="17"/>
        <end position="36"/>
    </location>
</feature>
<feature type="non-terminal residue" evidence="3">
    <location>
        <position position="248"/>
    </location>
</feature>
<feature type="region of interest" description="Disordered" evidence="1">
    <location>
        <begin position="1"/>
        <end position="100"/>
    </location>
</feature>
<protein>
    <submittedName>
        <fullName evidence="3">16960_t:CDS:1</fullName>
    </submittedName>
</protein>
<organism evidence="3 4">
    <name type="scientific">Racocetra fulgida</name>
    <dbReference type="NCBI Taxonomy" id="60492"/>
    <lineage>
        <taxon>Eukaryota</taxon>
        <taxon>Fungi</taxon>
        <taxon>Fungi incertae sedis</taxon>
        <taxon>Mucoromycota</taxon>
        <taxon>Glomeromycotina</taxon>
        <taxon>Glomeromycetes</taxon>
        <taxon>Diversisporales</taxon>
        <taxon>Gigasporaceae</taxon>
        <taxon>Racocetra</taxon>
    </lineage>
</organism>
<evidence type="ECO:0000313" key="3">
    <source>
        <dbReference type="EMBL" id="CAG8796416.1"/>
    </source>
</evidence>
<comment type="caution">
    <text evidence="3">The sequence shown here is derived from an EMBL/GenBank/DDBJ whole genome shotgun (WGS) entry which is preliminary data.</text>
</comment>
<dbReference type="OrthoDB" id="2443140at2759"/>